<gene>
    <name evidence="2" type="ORF">CL6EHI_080580</name>
</gene>
<accession>A0A5K1TXS2</accession>
<keyword evidence="1" id="KW-1133">Transmembrane helix</keyword>
<dbReference type="Proteomes" id="UP000078387">
    <property type="component" value="Unassembled WGS sequence"/>
</dbReference>
<evidence type="ECO:0000256" key="1">
    <source>
        <dbReference type="SAM" id="Phobius"/>
    </source>
</evidence>
<protein>
    <submittedName>
        <fullName evidence="2">Uncharacterized protein</fullName>
    </submittedName>
</protein>
<dbReference type="VEuPathDB" id="AmoebaDB:KM1_296660"/>
<dbReference type="VEuPathDB" id="AmoebaDB:EHI7A_197830"/>
<evidence type="ECO:0000313" key="2">
    <source>
        <dbReference type="EMBL" id="GAT98401.1"/>
    </source>
</evidence>
<proteinExistence type="predicted"/>
<dbReference type="VEuPathDB" id="AmoebaDB:EHI_080580"/>
<dbReference type="EMBL" id="BDEQ01000001">
    <property type="protein sequence ID" value="GAT98401.1"/>
    <property type="molecule type" value="Genomic_DNA"/>
</dbReference>
<keyword evidence="1" id="KW-0812">Transmembrane</keyword>
<dbReference type="VEuPathDB" id="AmoebaDB:EHI8A_234450"/>
<keyword evidence="1" id="KW-0472">Membrane</keyword>
<feature type="transmembrane region" description="Helical" evidence="1">
    <location>
        <begin position="84"/>
        <end position="106"/>
    </location>
</feature>
<evidence type="ECO:0000313" key="3">
    <source>
        <dbReference type="Proteomes" id="UP000078387"/>
    </source>
</evidence>
<organism evidence="2 3">
    <name type="scientific">Entamoeba histolytica</name>
    <dbReference type="NCBI Taxonomy" id="5759"/>
    <lineage>
        <taxon>Eukaryota</taxon>
        <taxon>Amoebozoa</taxon>
        <taxon>Evosea</taxon>
        <taxon>Archamoebae</taxon>
        <taxon>Mastigamoebida</taxon>
        <taxon>Entamoebidae</taxon>
        <taxon>Entamoeba</taxon>
    </lineage>
</organism>
<sequence>MEKGESENLFKEINNISHSENDFSVNDFSENEYEGLLKRVDNFSPVFTKEANKFQKKIEMIKSQSDSSKTHHSSLLSTCRLSIILLWSILFVLSLLFFYTILRVLLRLNSMNHPF</sequence>
<comment type="caution">
    <text evidence="2">The sequence shown here is derived from an EMBL/GenBank/DDBJ whole genome shotgun (WGS) entry which is preliminary data.</text>
</comment>
<reference evidence="2 3" key="1">
    <citation type="submission" date="2016-05" db="EMBL/GenBank/DDBJ databases">
        <title>First whole genome sequencing of Entamoeba histolytica HM1:IMSS-clone-6.</title>
        <authorList>
            <person name="Mukherjee Avik.K."/>
            <person name="Izumyama S."/>
            <person name="Nakada-Tsukui K."/>
            <person name="Nozaki T."/>
        </authorList>
    </citation>
    <scope>NUCLEOTIDE SEQUENCE [LARGE SCALE GENOMIC DNA]</scope>
    <source>
        <strain evidence="2 3">HM1:IMSS clone 6</strain>
    </source>
</reference>
<dbReference type="AlphaFoldDB" id="A0A5K1TXS2"/>
<name>A0A5K1TXS2_ENTHI</name>
<dbReference type="VEuPathDB" id="AmoebaDB:EHI5A_257390"/>